<feature type="transmembrane region" description="Helical" evidence="1">
    <location>
        <begin position="88"/>
        <end position="112"/>
    </location>
</feature>
<sequence>MAPLSVMLFQILEEAWNIFPLIANKDGNSRAVKHHELLTNNHEKLSKEDWELQRRTIFTDLEVATTFMSIAFYLAFSMRKEAPSFLMVTLVLACITSFTSVLIFGVIIALGVTKGTLRKLPMRCGHVTSYLLTLALLVFAFIVMSFQNSKGTVG</sequence>
<evidence type="ECO:0000313" key="3">
    <source>
        <dbReference type="Proteomes" id="UP000265566"/>
    </source>
</evidence>
<keyword evidence="1" id="KW-0472">Membrane</keyword>
<evidence type="ECO:0008006" key="4">
    <source>
        <dbReference type="Google" id="ProtNLM"/>
    </source>
</evidence>
<dbReference type="Proteomes" id="UP000265566">
    <property type="component" value="Chromosome 6"/>
</dbReference>
<organism evidence="2 3">
    <name type="scientific">Medicago truncatula</name>
    <name type="common">Barrel medic</name>
    <name type="synonym">Medicago tribuloides</name>
    <dbReference type="NCBI Taxonomy" id="3880"/>
    <lineage>
        <taxon>Eukaryota</taxon>
        <taxon>Viridiplantae</taxon>
        <taxon>Streptophyta</taxon>
        <taxon>Embryophyta</taxon>
        <taxon>Tracheophyta</taxon>
        <taxon>Spermatophyta</taxon>
        <taxon>Magnoliopsida</taxon>
        <taxon>eudicotyledons</taxon>
        <taxon>Gunneridae</taxon>
        <taxon>Pentapetalae</taxon>
        <taxon>rosids</taxon>
        <taxon>fabids</taxon>
        <taxon>Fabales</taxon>
        <taxon>Fabaceae</taxon>
        <taxon>Papilionoideae</taxon>
        <taxon>50 kb inversion clade</taxon>
        <taxon>NPAAA clade</taxon>
        <taxon>Hologalegina</taxon>
        <taxon>IRL clade</taxon>
        <taxon>Trifolieae</taxon>
        <taxon>Medicago</taxon>
    </lineage>
</organism>
<name>A0A396HAQ3_MEDTR</name>
<reference evidence="3" key="1">
    <citation type="journal article" date="2018" name="Nat. Plants">
        <title>Whole-genome landscape of Medicago truncatula symbiotic genes.</title>
        <authorList>
            <person name="Pecrix Y."/>
            <person name="Staton S.E."/>
            <person name="Sallet E."/>
            <person name="Lelandais-Briere C."/>
            <person name="Moreau S."/>
            <person name="Carrere S."/>
            <person name="Blein T."/>
            <person name="Jardinaud M.F."/>
            <person name="Latrasse D."/>
            <person name="Zouine M."/>
            <person name="Zahm M."/>
            <person name="Kreplak J."/>
            <person name="Mayjonade B."/>
            <person name="Satge C."/>
            <person name="Perez M."/>
            <person name="Cauet S."/>
            <person name="Marande W."/>
            <person name="Chantry-Darmon C."/>
            <person name="Lopez-Roques C."/>
            <person name="Bouchez O."/>
            <person name="Berard A."/>
            <person name="Debelle F."/>
            <person name="Munos S."/>
            <person name="Bendahmane A."/>
            <person name="Berges H."/>
            <person name="Niebel A."/>
            <person name="Buitink J."/>
            <person name="Frugier F."/>
            <person name="Benhamed M."/>
            <person name="Crespi M."/>
            <person name="Gouzy J."/>
            <person name="Gamas P."/>
        </authorList>
    </citation>
    <scope>NUCLEOTIDE SEQUENCE [LARGE SCALE GENOMIC DNA]</scope>
    <source>
        <strain evidence="3">cv. Jemalong A17</strain>
    </source>
</reference>
<dbReference type="Gramene" id="rna34578">
    <property type="protein sequence ID" value="RHN50306.1"/>
    <property type="gene ID" value="gene34578"/>
</dbReference>
<protein>
    <recommendedName>
        <fullName evidence="4">PGG domain-containing protein</fullName>
    </recommendedName>
</protein>
<accession>A0A396HAQ3</accession>
<gene>
    <name evidence="2" type="ORF">MtrunA17_Chr6g0456011</name>
</gene>
<comment type="caution">
    <text evidence="2">The sequence shown here is derived from an EMBL/GenBank/DDBJ whole genome shotgun (WGS) entry which is preliminary data.</text>
</comment>
<keyword evidence="1" id="KW-0812">Transmembrane</keyword>
<feature type="transmembrane region" description="Helical" evidence="1">
    <location>
        <begin position="124"/>
        <end position="146"/>
    </location>
</feature>
<keyword evidence="1" id="KW-1133">Transmembrane helix</keyword>
<feature type="transmembrane region" description="Helical" evidence="1">
    <location>
        <begin position="57"/>
        <end position="76"/>
    </location>
</feature>
<evidence type="ECO:0000256" key="1">
    <source>
        <dbReference type="SAM" id="Phobius"/>
    </source>
</evidence>
<proteinExistence type="predicted"/>
<dbReference type="EMBL" id="PSQE01000006">
    <property type="protein sequence ID" value="RHN50306.1"/>
    <property type="molecule type" value="Genomic_DNA"/>
</dbReference>
<dbReference type="AlphaFoldDB" id="A0A396HAQ3"/>
<evidence type="ECO:0000313" key="2">
    <source>
        <dbReference type="EMBL" id="RHN50306.1"/>
    </source>
</evidence>